<comment type="caution">
    <text evidence="6">The sequence shown here is derived from an EMBL/GenBank/DDBJ whole genome shotgun (WGS) entry which is preliminary data.</text>
</comment>
<comment type="similarity">
    <text evidence="1">Belongs to the CFA/CMAS family.</text>
</comment>
<dbReference type="PANTHER" id="PTHR43667:SF2">
    <property type="entry name" value="FATTY ACID C-METHYL TRANSFERASE"/>
    <property type="match status" value="1"/>
</dbReference>
<reference evidence="6" key="1">
    <citation type="submission" date="2023-04" db="EMBL/GenBank/DDBJ databases">
        <title>Sphingomonas sp. MAHUQ-71 isolated from rice field.</title>
        <authorList>
            <person name="Huq M.A."/>
        </authorList>
    </citation>
    <scope>NUCLEOTIDE SEQUENCE</scope>
    <source>
        <strain evidence="6">MAHUQ-71</strain>
    </source>
</reference>
<dbReference type="InterPro" id="IPR003333">
    <property type="entry name" value="CMAS"/>
</dbReference>
<gene>
    <name evidence="6" type="ORF">QGN17_17405</name>
</gene>
<evidence type="ECO:0000256" key="4">
    <source>
        <dbReference type="ARBA" id="ARBA00022691"/>
    </source>
</evidence>
<organism evidence="6 7">
    <name type="scientific">Sphingomonas oryzagri</name>
    <dbReference type="NCBI Taxonomy" id="3042314"/>
    <lineage>
        <taxon>Bacteria</taxon>
        <taxon>Pseudomonadati</taxon>
        <taxon>Pseudomonadota</taxon>
        <taxon>Alphaproteobacteria</taxon>
        <taxon>Sphingomonadales</taxon>
        <taxon>Sphingomonadaceae</taxon>
        <taxon>Sphingomonas</taxon>
    </lineage>
</organism>
<dbReference type="InterPro" id="IPR050723">
    <property type="entry name" value="CFA/CMAS"/>
</dbReference>
<dbReference type="PIRSF" id="PIRSF003085">
    <property type="entry name" value="CMAS"/>
    <property type="match status" value="1"/>
</dbReference>
<dbReference type="SUPFAM" id="SSF53335">
    <property type="entry name" value="S-adenosyl-L-methionine-dependent methyltransferases"/>
    <property type="match status" value="1"/>
</dbReference>
<evidence type="ECO:0000313" key="7">
    <source>
        <dbReference type="Proteomes" id="UP001160625"/>
    </source>
</evidence>
<sequence length="407" mass="45612">MYLSHETQADTVAFPPATPEAGPWLVRRVLRHLECGRLTVTLPSGERIAHVGRLPGPHGVMEVRNLRAFRRLLTRGDVGFAEGYIAGDWASPDLTALIAMAAENVARLDRTMDGFWAVRLWRQLGHALRRNSTSGSRRNIAFHYDLGNDFYRLWLDESMTYSSACRIGVGQSLEAAQGGKLDRIAELLSLGGNENVLEIGCGWGALATRLAPQCRSVTGLTLSAEQLAYGREQVAKQEVADRVDLRLQDYREEKGRYDRIVSIEMLEAVGEAYWPVYFAKLRGCLKPGGRSVLQVITIREDRFDSYKRSPDFIQRYIFPGGMLPTQAILADQAKRAGLAVTTSETFGEGYADTLAEWRRRFDAAWPKIAALGFDADFRRLWDYYLSYCEAGFRTGTIDVGLYVLEPV</sequence>
<evidence type="ECO:0000256" key="3">
    <source>
        <dbReference type="ARBA" id="ARBA00022679"/>
    </source>
</evidence>
<dbReference type="EMBL" id="JARYGZ010000003">
    <property type="protein sequence ID" value="MDH7640514.1"/>
    <property type="molecule type" value="Genomic_DNA"/>
</dbReference>
<keyword evidence="7" id="KW-1185">Reference proteome</keyword>
<protein>
    <submittedName>
        <fullName evidence="6">Cyclopropane-fatty-acyl-phospholipid synthase family protein</fullName>
        <ecNumber evidence="6">2.1.1.-</ecNumber>
    </submittedName>
</protein>
<keyword evidence="4" id="KW-0949">S-adenosyl-L-methionine</keyword>
<dbReference type="GO" id="GO:0032259">
    <property type="term" value="P:methylation"/>
    <property type="evidence" value="ECO:0007669"/>
    <property type="project" value="UniProtKB-KW"/>
</dbReference>
<evidence type="ECO:0000256" key="1">
    <source>
        <dbReference type="ARBA" id="ARBA00010815"/>
    </source>
</evidence>
<dbReference type="Proteomes" id="UP001160625">
    <property type="component" value="Unassembled WGS sequence"/>
</dbReference>
<dbReference type="RefSeq" id="WP_281045873.1">
    <property type="nucleotide sequence ID" value="NZ_JARYGZ010000003.1"/>
</dbReference>
<dbReference type="CDD" id="cd02440">
    <property type="entry name" value="AdoMet_MTases"/>
    <property type="match status" value="1"/>
</dbReference>
<dbReference type="PANTHER" id="PTHR43667">
    <property type="entry name" value="CYCLOPROPANE-FATTY-ACYL-PHOSPHOLIPID SYNTHASE"/>
    <property type="match status" value="1"/>
</dbReference>
<keyword evidence="2 6" id="KW-0489">Methyltransferase</keyword>
<name>A0ABT6N5W9_9SPHN</name>
<keyword evidence="3 6" id="KW-0808">Transferase</keyword>
<evidence type="ECO:0000256" key="5">
    <source>
        <dbReference type="ARBA" id="ARBA00023098"/>
    </source>
</evidence>
<evidence type="ECO:0000313" key="6">
    <source>
        <dbReference type="EMBL" id="MDH7640514.1"/>
    </source>
</evidence>
<dbReference type="Pfam" id="PF02353">
    <property type="entry name" value="CMAS"/>
    <property type="match status" value="1"/>
</dbReference>
<dbReference type="Gene3D" id="3.40.50.150">
    <property type="entry name" value="Vaccinia Virus protein VP39"/>
    <property type="match status" value="1"/>
</dbReference>
<dbReference type="InterPro" id="IPR029063">
    <property type="entry name" value="SAM-dependent_MTases_sf"/>
</dbReference>
<evidence type="ECO:0000256" key="2">
    <source>
        <dbReference type="ARBA" id="ARBA00022603"/>
    </source>
</evidence>
<accession>A0ABT6N5W9</accession>
<dbReference type="EC" id="2.1.1.-" evidence="6"/>
<keyword evidence="5" id="KW-0443">Lipid metabolism</keyword>
<dbReference type="GO" id="GO:0008168">
    <property type="term" value="F:methyltransferase activity"/>
    <property type="evidence" value="ECO:0007669"/>
    <property type="project" value="UniProtKB-KW"/>
</dbReference>
<proteinExistence type="inferred from homology"/>